<dbReference type="AlphaFoldDB" id="A0A0P1A5F3"/>
<keyword evidence="2" id="KW-1185">Reference proteome</keyword>
<accession>A0A0P1A5F3</accession>
<reference evidence="2" key="1">
    <citation type="submission" date="2014-09" db="EMBL/GenBank/DDBJ databases">
        <authorList>
            <person name="Sharma Rahul"/>
            <person name="Thines Marco"/>
        </authorList>
    </citation>
    <scope>NUCLEOTIDE SEQUENCE [LARGE SCALE GENOMIC DNA]</scope>
</reference>
<evidence type="ECO:0000313" key="2">
    <source>
        <dbReference type="Proteomes" id="UP000054928"/>
    </source>
</evidence>
<dbReference type="RefSeq" id="XP_024571960.1">
    <property type="nucleotide sequence ID" value="XM_024725881.1"/>
</dbReference>
<protein>
    <submittedName>
        <fullName evidence="1">Uncharacterized protein</fullName>
    </submittedName>
</protein>
<dbReference type="EMBL" id="CCYD01000053">
    <property type="protein sequence ID" value="CEG35591.1"/>
    <property type="molecule type" value="Genomic_DNA"/>
</dbReference>
<evidence type="ECO:0000313" key="1">
    <source>
        <dbReference type="EMBL" id="CEG35591.1"/>
    </source>
</evidence>
<dbReference type="GeneID" id="36406517"/>
<organism evidence="1 2">
    <name type="scientific">Plasmopara halstedii</name>
    <name type="common">Downy mildew of sunflower</name>
    <dbReference type="NCBI Taxonomy" id="4781"/>
    <lineage>
        <taxon>Eukaryota</taxon>
        <taxon>Sar</taxon>
        <taxon>Stramenopiles</taxon>
        <taxon>Oomycota</taxon>
        <taxon>Peronosporomycetes</taxon>
        <taxon>Peronosporales</taxon>
        <taxon>Peronosporaceae</taxon>
        <taxon>Plasmopara</taxon>
    </lineage>
</organism>
<dbReference type="Proteomes" id="UP000054928">
    <property type="component" value="Unassembled WGS sequence"/>
</dbReference>
<name>A0A0P1A5F3_PLAHL</name>
<proteinExistence type="predicted"/>
<sequence>MDIGDKQISNSFVSQTYTITLIRTEMGYVPRYIDFFHIALTSTVQLARGDIYVLRKISEDTHQ</sequence>